<dbReference type="SUPFAM" id="SSF48371">
    <property type="entry name" value="ARM repeat"/>
    <property type="match status" value="1"/>
</dbReference>
<evidence type="ECO:0000256" key="10">
    <source>
        <dbReference type="ARBA" id="ARBA00022989"/>
    </source>
</evidence>
<dbReference type="Pfam" id="PF08709">
    <property type="entry name" value="Ins145_P3_rec"/>
    <property type="match status" value="1"/>
</dbReference>
<feature type="transmembrane region" description="Helical" evidence="16">
    <location>
        <begin position="2395"/>
        <end position="2419"/>
    </location>
</feature>
<reference evidence="19" key="2">
    <citation type="submission" date="2015-02" db="UniProtKB">
        <authorList>
            <consortium name="EnsemblMetazoa"/>
        </authorList>
    </citation>
    <scope>IDENTIFICATION</scope>
</reference>
<evidence type="ECO:0000313" key="19">
    <source>
        <dbReference type="EnsemblMetazoa" id="SMAR005460-PA"/>
    </source>
</evidence>
<evidence type="ECO:0000256" key="3">
    <source>
        <dbReference type="ARBA" id="ARBA00022448"/>
    </source>
</evidence>
<evidence type="ECO:0000259" key="18">
    <source>
        <dbReference type="PROSITE" id="PS50919"/>
    </source>
</evidence>
<feature type="transmembrane region" description="Helical" evidence="16">
    <location>
        <begin position="2574"/>
        <end position="2597"/>
    </location>
</feature>
<keyword evidence="3 16" id="KW-0813">Transport</keyword>
<dbReference type="InterPro" id="IPR000699">
    <property type="entry name" value="RIH_dom"/>
</dbReference>
<dbReference type="GO" id="GO:0051209">
    <property type="term" value="P:release of sequestered calcium ion into cytosol"/>
    <property type="evidence" value="ECO:0007669"/>
    <property type="project" value="UniProtKB-UniRule"/>
</dbReference>
<feature type="region of interest" description="Disordered" evidence="17">
    <location>
        <begin position="2123"/>
        <end position="2142"/>
    </location>
</feature>
<keyword evidence="10 16" id="KW-1133">Transmembrane helix</keyword>
<dbReference type="Pfam" id="PF02815">
    <property type="entry name" value="MIR"/>
    <property type="match status" value="1"/>
</dbReference>
<dbReference type="FunFam" id="2.80.10.50:FF:000002">
    <property type="entry name" value="Inositol 1,4,5-trisphosphate receptor type 2"/>
    <property type="match status" value="1"/>
</dbReference>
<feature type="transmembrane region" description="Helical" evidence="16">
    <location>
        <begin position="2439"/>
        <end position="2461"/>
    </location>
</feature>
<dbReference type="STRING" id="126957.T1IW96"/>
<comment type="subunit">
    <text evidence="16">Homotetramer.</text>
</comment>
<evidence type="ECO:0000256" key="2">
    <source>
        <dbReference type="ARBA" id="ARBA00009453"/>
    </source>
</evidence>
<dbReference type="FunFam" id="1.25.10.30:FF:000001">
    <property type="entry name" value="Inositol 1,4,5-trisphosphate receptor, type 2"/>
    <property type="match status" value="1"/>
</dbReference>
<feature type="transmembrane region" description="Helical" evidence="16">
    <location>
        <begin position="2264"/>
        <end position="2290"/>
    </location>
</feature>
<dbReference type="CDD" id="cd23277">
    <property type="entry name" value="beta-trefoil_MIR_ITPR"/>
    <property type="match status" value="1"/>
</dbReference>
<sequence>MNEMAVSASFLHMGDIVSLYAEGSVSGFLNTLGLVDDRCVVQPDAGDLSSPPKKFRDCLFKMCPMNRYSAQKQFWKAAKQSATSATDAVLLKKLHHAAELEKKQNVSENRKLLGTIIQYGGVIQLLHLKSNKYLTVNKRLPALLEKNAMRVYLDAAGNEGSWFYILPFYKLRSTGDNVVVGDKVLLNPVNAGQPLHASNYELPDNAGFREVNAVSSNTCWKISLFMEQKENLDDVLKGGDVVRLFHAEQEKFLTMDEYKKKQYVFLRTTGRSSATAATSSKALWEVEVVQHDPCRGGAGHWNSLFRFKHLATGQYLAAEVDDDPTPDPMRNKLRSSLGGSSPVYQLVSVPVANDIASIFEIDATTLTRSDSLVPRSSYVRLRHLCTNTWVHSTMIPIDKDEEKPVMSKVGCCPIKEDKEAFAIVTVNAMEVRDLDFANDACKVLGTISTHLEEGCITQNERRFVTQLLQDLIYFVAELENEQNRIDALELIVPNPDRERQKLLREQNILKQLFKILQAPFTDTGDGPMLRMEELNDPRHAPYKLICRLCYRILRIAQQDYRKNQEYIAKQFGFMQKQIGYDVLAEDTITALLHNNRKLLEKHITAAEIETFVSLVRKNRECRFLDYLSDLCISNKVAISITQELICKSVLNLKNTDILIETRMVRSHVEVEMDVVNNDEEVERVITIEEEDDVVLFWNTGSTRKSIRELSHKAAENCREDISILDYYRHQLDLFSNMCLDRQYLAIDNLSPHMDIDLILRCMADEILPYELRASFCRLMLHMHVDRDPQEQVNPVKYARLWSEIPVKISIHDYDANKSPDANKELVRAKFDGTIMFVEDYLCNVVGHMCLFSDTEQNKLTYEVVKLARDLIYFGFYSFSDLLRLTKTLLGILDCTPDIMLVNGADSPLEVNATNESEIDAKKGKGGVLKSIGDVGAVMTNMVLGAAGIGNKSMGLGSPGHQAKTPGLSAKEDTLVMDTKLKIIEILQFILNVRLDYRISSLLSIFKREFDESNTEKTPTTPSPSTPDTPKSPMTEKGVKGIDLESIGAQAEGIFGGTEECADLDLDGQGGRTFLRVLLHLTMHNYPPLVSGALQLLFRHFSQRQEVLQAFKQVQLLVSSSDVENYKQIKTDLDELRLLVEKSELWVYKTKSPEETEAKKSKKKKKSEVDGDDEDEKGRKKEKKKSTVLSTNANEGSAIDLDIGPQLDKTQTKNYKTIQQILLRMIKLCVQDAAKMKKPRKHEQRLLRNMGVHSVVLDLLQIPYDKKEDNRMNELMRLAHEFLQNFCLGNHQNQLLLHRHVDLFLNPGLLEAQTMRSIFLDNLQLSNEVNENVVQHFVHCIETHGRHVQYLQFLQTVVKSENQYIRKSQDMVMQELVNAGEDVLLLYNDKQLFNTLMEMMRSERQRMEESSQLIYHINLVKLLGSCTEGKNVFTEIKCHSLLPLDDIVRIVTHPDCLPEVKEAYINFLNHCYIDTEVCNAPHDRKHADTIMESYVTNSVMSIITTFFNSPFSDQSTTVQTRQPVFVRLLQSAFRLSNSQWLSSPQALNVEYCIKTLSDIAKNRGIAIPGDLDHQVTHMFSKTALVTKHSRNWLAAARAPKRESSQCQMFRNDRNIIEGLQDIVSLLEDQLKPLVQSELSVLVDVLHRPELLFPANTEVRQKCESGGFISKLIKHTERLLEEKEEKLCIKVLQTLQDMMAIETDCGEKGDALRQVLLMRYFSKAQIRPKEKTRFPPKSQHGGELVAAAIAAHGPGSTVLSRASMTLAEVQCHLDREGTSNLVVEMVMKNPSQSIFVESVKLGIALLEGGNPVIQKSLYNKLMTPGTSEKFYKVFYDKLRLAQAEIKATVMVSASELASKTDEDKVQDKDLERSGKKSKGFKQNGVVLTEELKTDLSAAADATTKAYVQVKAAPPTSTDDHDHTVQGSGNTPLEEILSEKLDKAKDREEDEKLPPAVVVMQPVLRFLQLLCENHNHELQNFLRNQSNKNNYNLVSETLMFLDCICGSTTGGLGLLGLYINEYNVSLINQTLETLTEYCQGPCHENQNCIATHESNGLDIITALILNDINPLGKTRMDLVLELKNNASKLLLAIMESRADSENAERILYNMSARQLLDVACKAFHQEGTTEEHDNDDEGSDDDDGVSPKEVGHNIYILCHQLAHHNKELASLLKPSDLNFDDSKVNKSLEYYASHTAQIEIVRHDRTMEQIVFPVPQICEYLTHETKMRVFQTTERDDQGSKVVDFFERCETMFNEMKWQKKLRSQPLLFWVSSYMSTWSSVTFNFAVFINLLVAVFYPFKANHDALDPRLSGLLWAIVLISLGLVITVPRTAAVRTFVTSTILRMILSLGVHPTLLLLGTLNLMFKGVHLVSIVGNQGTFSKSAKQIATDFELLYHASYWFCCLFGLIFHPFFYSILLLDVVYREETLLNVINSVTRNGRSILLTALLALILVYLFSIIGFLFFQDDFLMEVDPNIDREGKLLGNGTPTSNASNPQFCLKDDINCTQTEQSQMVTDFGTQIAEEVEESKERACDSLIMCIVTTLNQGLRNGGGIGDILRSPSSKVESLYMARVVYDMVFFFVVIIIVLNLIFGVIIDTFADLRSEKQNKEEILKNTCFICGLARAAFDNRTVSFDEHIKSEHNMWHYLYFIVLVRVKDPTEFTGPESYVYGMVKDKNLDWFPRMRAMSLAADEGEGEQNEMRNLQGQLEKTQELVSMLSKQLSELRDQMAEQRKQKQRIGLLNPQQQSSMVQSQI</sequence>
<dbReference type="InterPro" id="IPR036300">
    <property type="entry name" value="MIR_dom_sf"/>
</dbReference>
<keyword evidence="11 16" id="KW-0406">Ion transport</keyword>
<dbReference type="EnsemblMetazoa" id="SMAR005460-RA">
    <property type="protein sequence ID" value="SMAR005460-PA"/>
    <property type="gene ID" value="SMAR005460"/>
</dbReference>
<keyword evidence="7" id="KW-0677">Repeat</keyword>
<evidence type="ECO:0000256" key="5">
    <source>
        <dbReference type="ARBA" id="ARBA00022673"/>
    </source>
</evidence>
<evidence type="ECO:0000256" key="7">
    <source>
        <dbReference type="ARBA" id="ARBA00022737"/>
    </source>
</evidence>
<feature type="compositionally biased region" description="Basic and acidic residues" evidence="17">
    <location>
        <begin position="1856"/>
        <end position="1872"/>
    </location>
</feature>
<keyword evidence="9 16" id="KW-0106">Calcium</keyword>
<evidence type="ECO:0000256" key="9">
    <source>
        <dbReference type="ARBA" id="ARBA00022837"/>
    </source>
</evidence>
<accession>T1IW96</accession>
<protein>
    <recommendedName>
        <fullName evidence="16">Inositol 1,4,5-trisphosphate receptor</fullName>
    </recommendedName>
</protein>
<dbReference type="eggNOG" id="KOG3533">
    <property type="taxonomic scope" value="Eukaryota"/>
</dbReference>
<dbReference type="GO" id="GO:0005220">
    <property type="term" value="F:inositol 1,4,5-trisphosphate-gated calcium channel activity"/>
    <property type="evidence" value="ECO:0007669"/>
    <property type="project" value="UniProtKB-UniRule"/>
</dbReference>
<evidence type="ECO:0000256" key="6">
    <source>
        <dbReference type="ARBA" id="ARBA00022692"/>
    </source>
</evidence>
<feature type="region of interest" description="Disordered" evidence="17">
    <location>
        <begin position="1854"/>
        <end position="1875"/>
    </location>
</feature>
<dbReference type="Gene3D" id="1.25.10.30">
    <property type="entry name" value="IP3 receptor type 1 binding core, RIH domain"/>
    <property type="match status" value="1"/>
</dbReference>
<keyword evidence="6 16" id="KW-0812">Transmembrane</keyword>
<dbReference type="PRINTS" id="PR00779">
    <property type="entry name" value="INSP3RECEPTR"/>
</dbReference>
<evidence type="ECO:0000256" key="14">
    <source>
        <dbReference type="ARBA" id="ARBA00023286"/>
    </source>
</evidence>
<keyword evidence="5 16" id="KW-0107">Calcium channel</keyword>
<dbReference type="InterPro" id="IPR000493">
    <property type="entry name" value="InsP3_rcpt"/>
</dbReference>
<organism evidence="19 20">
    <name type="scientific">Strigamia maritima</name>
    <name type="common">European centipede</name>
    <name type="synonym">Geophilus maritimus</name>
    <dbReference type="NCBI Taxonomy" id="126957"/>
    <lineage>
        <taxon>Eukaryota</taxon>
        <taxon>Metazoa</taxon>
        <taxon>Ecdysozoa</taxon>
        <taxon>Arthropoda</taxon>
        <taxon>Myriapoda</taxon>
        <taxon>Chilopoda</taxon>
        <taxon>Pleurostigmophora</taxon>
        <taxon>Geophilomorpha</taxon>
        <taxon>Linotaeniidae</taxon>
        <taxon>Strigamia</taxon>
    </lineage>
</organism>
<dbReference type="GO" id="GO:0070679">
    <property type="term" value="F:inositol 1,4,5 trisphosphate binding"/>
    <property type="evidence" value="ECO:0007669"/>
    <property type="project" value="UniProtKB-UniRule"/>
</dbReference>
<feature type="compositionally biased region" description="Acidic residues" evidence="17">
    <location>
        <begin position="2129"/>
        <end position="2141"/>
    </location>
</feature>
<evidence type="ECO:0000256" key="13">
    <source>
        <dbReference type="ARBA" id="ARBA00023170"/>
    </source>
</evidence>
<evidence type="ECO:0000256" key="4">
    <source>
        <dbReference type="ARBA" id="ARBA00022568"/>
    </source>
</evidence>
<comment type="domain">
    <text evidence="16">The receptor contains a calcium channel in its C-terminal extremity. Its large N-terminal cytoplasmic region has the ligand-binding site in the N-terminus and modulatory sites in the middle portion immediately upstream of the channel region.</text>
</comment>
<dbReference type="FunFam" id="2.80.10.50:FF:000005">
    <property type="entry name" value="Inositol 1,4,5-trisphosphate receptor type 2"/>
    <property type="match status" value="1"/>
</dbReference>
<evidence type="ECO:0000256" key="11">
    <source>
        <dbReference type="ARBA" id="ARBA00023065"/>
    </source>
</evidence>
<feature type="region of interest" description="Disordered" evidence="17">
    <location>
        <begin position="2726"/>
        <end position="2752"/>
    </location>
</feature>
<dbReference type="InterPro" id="IPR016024">
    <property type="entry name" value="ARM-type_fold"/>
</dbReference>
<dbReference type="Pfam" id="PF01365">
    <property type="entry name" value="RYDR_ITPR"/>
    <property type="match status" value="2"/>
</dbReference>
<comment type="function">
    <text evidence="16">Receptor for inositol 1,4,5-trisphosphate, a second messenger that mediates the release of intracellular calcium.</text>
</comment>
<dbReference type="GO" id="GO:0005789">
    <property type="term" value="C:endoplasmic reticulum membrane"/>
    <property type="evidence" value="ECO:0007669"/>
    <property type="project" value="UniProtKB-SubCell"/>
</dbReference>
<dbReference type="Proteomes" id="UP000014500">
    <property type="component" value="Unassembled WGS sequence"/>
</dbReference>
<reference evidence="20" key="1">
    <citation type="submission" date="2011-05" db="EMBL/GenBank/DDBJ databases">
        <authorList>
            <person name="Richards S.R."/>
            <person name="Qu J."/>
            <person name="Jiang H."/>
            <person name="Jhangiani S.N."/>
            <person name="Agravi P."/>
            <person name="Goodspeed R."/>
            <person name="Gross S."/>
            <person name="Mandapat C."/>
            <person name="Jackson L."/>
            <person name="Mathew T."/>
            <person name="Pu L."/>
            <person name="Thornton R."/>
            <person name="Saada N."/>
            <person name="Wilczek-Boney K.B."/>
            <person name="Lee S."/>
            <person name="Kovar C."/>
            <person name="Wu Y."/>
            <person name="Scherer S.E."/>
            <person name="Worley K.C."/>
            <person name="Muzny D.M."/>
            <person name="Gibbs R."/>
        </authorList>
    </citation>
    <scope>NUCLEOTIDE SEQUENCE</scope>
    <source>
        <strain evidence="20">Brora</strain>
    </source>
</reference>
<evidence type="ECO:0000256" key="12">
    <source>
        <dbReference type="ARBA" id="ARBA00023136"/>
    </source>
</evidence>
<evidence type="ECO:0000256" key="1">
    <source>
        <dbReference type="ARBA" id="ARBA00004477"/>
    </source>
</evidence>
<keyword evidence="14 16" id="KW-1071">Ligand-gated ion channel</keyword>
<dbReference type="SMART" id="SM00472">
    <property type="entry name" value="MIR"/>
    <property type="match status" value="4"/>
</dbReference>
<comment type="subcellular location">
    <subcellularLocation>
        <location evidence="1 16">Endoplasmic reticulum membrane</location>
        <topology evidence="1 16">Multi-pass membrane protein</topology>
    </subcellularLocation>
</comment>
<feature type="region of interest" description="Disordered" evidence="17">
    <location>
        <begin position="1151"/>
        <end position="1190"/>
    </location>
</feature>
<evidence type="ECO:0000256" key="8">
    <source>
        <dbReference type="ARBA" id="ARBA00022824"/>
    </source>
</evidence>
<dbReference type="InterPro" id="IPR015925">
    <property type="entry name" value="Ryanodine_IP3_receptor"/>
</dbReference>
<dbReference type="PROSITE" id="PS50919">
    <property type="entry name" value="MIR"/>
    <property type="match status" value="4"/>
</dbReference>
<feature type="domain" description="MIR" evidence="18">
    <location>
        <begin position="114"/>
        <end position="168"/>
    </location>
</feature>
<evidence type="ECO:0000256" key="15">
    <source>
        <dbReference type="ARBA" id="ARBA00023303"/>
    </source>
</evidence>
<dbReference type="EMBL" id="JH431612">
    <property type="status" value="NOT_ANNOTATED_CDS"/>
    <property type="molecule type" value="Genomic_DNA"/>
</dbReference>
<dbReference type="HOGENOM" id="CLU_000206_1_0_1"/>
<feature type="domain" description="MIR" evidence="18">
    <location>
        <begin position="175"/>
        <end position="225"/>
    </location>
</feature>
<keyword evidence="13 16" id="KW-0675">Receptor</keyword>
<feature type="domain" description="MIR" evidence="18">
    <location>
        <begin position="233"/>
        <end position="289"/>
    </location>
</feature>
<keyword evidence="20" id="KW-1185">Reference proteome</keyword>
<dbReference type="Gene3D" id="2.80.10.50">
    <property type="match status" value="2"/>
</dbReference>
<dbReference type="SUPFAM" id="SSF100909">
    <property type="entry name" value="IP3 receptor type 1 binding core, domain 2"/>
    <property type="match status" value="2"/>
</dbReference>
<dbReference type="Gene3D" id="1.10.287.70">
    <property type="match status" value="1"/>
</dbReference>
<dbReference type="InterPro" id="IPR035910">
    <property type="entry name" value="RyR/IP3R_RIH_dom_sf"/>
</dbReference>
<dbReference type="OMA" id="GSWLYIM"/>
<comment type="similarity">
    <text evidence="2 16">Belongs to the InsP3 receptor family.</text>
</comment>
<keyword evidence="12 16" id="KW-0472">Membrane</keyword>
<dbReference type="Pfam" id="PF08454">
    <property type="entry name" value="RIH_assoc"/>
    <property type="match status" value="1"/>
</dbReference>
<dbReference type="InterPro" id="IPR013662">
    <property type="entry name" value="RIH_assoc-dom"/>
</dbReference>
<dbReference type="PhylomeDB" id="T1IW96"/>
<keyword evidence="15 16" id="KW-0407">Ion channel</keyword>
<feature type="compositionally biased region" description="Polar residues" evidence="17">
    <location>
        <begin position="2740"/>
        <end position="2752"/>
    </location>
</feature>
<proteinExistence type="inferred from homology"/>
<dbReference type="InterPro" id="IPR014821">
    <property type="entry name" value="Ins145_P3_rcpt"/>
</dbReference>
<keyword evidence="4 16" id="KW-0109">Calcium transport</keyword>
<dbReference type="Pfam" id="PF00520">
    <property type="entry name" value="Ion_trans"/>
    <property type="match status" value="1"/>
</dbReference>
<keyword evidence="8 16" id="KW-0256">Endoplasmic reticulum</keyword>
<evidence type="ECO:0000256" key="17">
    <source>
        <dbReference type="SAM" id="MobiDB-lite"/>
    </source>
</evidence>
<dbReference type="PANTHER" id="PTHR45816">
    <property type="entry name" value="MIR DOMAIN-CONTAINING PROTEIN"/>
    <property type="match status" value="1"/>
</dbReference>
<feature type="transmembrane region" description="Helical" evidence="16">
    <location>
        <begin position="2310"/>
        <end position="2330"/>
    </location>
</feature>
<dbReference type="InterPro" id="IPR005821">
    <property type="entry name" value="Ion_trans_dom"/>
</dbReference>
<evidence type="ECO:0000313" key="20">
    <source>
        <dbReference type="Proteomes" id="UP000014500"/>
    </source>
</evidence>
<dbReference type="SUPFAM" id="SSF82109">
    <property type="entry name" value="MIR domain"/>
    <property type="match status" value="2"/>
</dbReference>
<evidence type="ECO:0000256" key="16">
    <source>
        <dbReference type="RuleBase" id="RU368044"/>
    </source>
</evidence>
<name>T1IW96_STRMM</name>
<dbReference type="InterPro" id="IPR016093">
    <property type="entry name" value="MIR_motif"/>
</dbReference>
<dbReference type="PANTHER" id="PTHR45816:SF4">
    <property type="entry name" value="RYR_IP3R HOMOLOGY ASSOCIATED DOMAIN-CONTAINING PROTEIN"/>
    <property type="match status" value="1"/>
</dbReference>
<feature type="region of interest" description="Disordered" evidence="17">
    <location>
        <begin position="1010"/>
        <end position="1036"/>
    </location>
</feature>
<feature type="domain" description="MIR" evidence="18">
    <location>
        <begin position="296"/>
        <end position="364"/>
    </location>
</feature>
<feature type="transmembrane region" description="Helical" evidence="16">
    <location>
        <begin position="2342"/>
        <end position="2362"/>
    </location>
</feature>